<sequence length="276" mass="31449">MIDYYTKWPQAYPLQTKRAEEVTEKILQFVYQFEAPKRILTDQGTEFVNMVNRTVSAKLDIKRSLCAPYHPQTNGLVERMNATVQKALCKLVGTKPQTWDQYLDAVMFGLRTKKQMTTKFSPYFLMFGREARYPAEVPEDYQVDKNVEDVVGEENVSKDIARLDYIRSTVLENVLSVQNKTRRRLMSKTDSVNSVVGDKVLRQNIRSQQRKGGKLEPNFLGPYTVTGVEGKSADLSGDDGTLCKKVNIDHLKHYNIQKPRIPHRIAASVSAPLVTA</sequence>
<organism evidence="2 3">
    <name type="scientific">Anabas testudineus</name>
    <name type="common">Climbing perch</name>
    <name type="synonym">Anthias testudineus</name>
    <dbReference type="NCBI Taxonomy" id="64144"/>
    <lineage>
        <taxon>Eukaryota</taxon>
        <taxon>Metazoa</taxon>
        <taxon>Chordata</taxon>
        <taxon>Craniata</taxon>
        <taxon>Vertebrata</taxon>
        <taxon>Euteleostomi</taxon>
        <taxon>Actinopterygii</taxon>
        <taxon>Neopterygii</taxon>
        <taxon>Teleostei</taxon>
        <taxon>Neoteleostei</taxon>
        <taxon>Acanthomorphata</taxon>
        <taxon>Anabantaria</taxon>
        <taxon>Anabantiformes</taxon>
        <taxon>Anabantoidei</taxon>
        <taxon>Anabantidae</taxon>
        <taxon>Anabas</taxon>
    </lineage>
</organism>
<reference evidence="2" key="2">
    <citation type="submission" date="2025-08" db="UniProtKB">
        <authorList>
            <consortium name="Ensembl"/>
        </authorList>
    </citation>
    <scope>IDENTIFICATION</scope>
</reference>
<dbReference type="InterPro" id="IPR001584">
    <property type="entry name" value="Integrase_cat-core"/>
</dbReference>
<dbReference type="InterPro" id="IPR050951">
    <property type="entry name" value="Retrovirus_Pol_polyprotein"/>
</dbReference>
<evidence type="ECO:0000313" key="2">
    <source>
        <dbReference type="Ensembl" id="ENSATEP00000077440.1"/>
    </source>
</evidence>
<dbReference type="Gene3D" id="3.30.420.10">
    <property type="entry name" value="Ribonuclease H-like superfamily/Ribonuclease H"/>
    <property type="match status" value="1"/>
</dbReference>
<name>A0AAQ6IJ74_ANATE</name>
<dbReference type="GO" id="GO:0003676">
    <property type="term" value="F:nucleic acid binding"/>
    <property type="evidence" value="ECO:0007669"/>
    <property type="project" value="InterPro"/>
</dbReference>
<dbReference type="PANTHER" id="PTHR37984:SF5">
    <property type="entry name" value="PROTEIN NYNRIN-LIKE"/>
    <property type="match status" value="1"/>
</dbReference>
<protein>
    <recommendedName>
        <fullName evidence="1">Integrase catalytic domain-containing protein</fullName>
    </recommendedName>
</protein>
<reference evidence="2" key="3">
    <citation type="submission" date="2025-09" db="UniProtKB">
        <authorList>
            <consortium name="Ensembl"/>
        </authorList>
    </citation>
    <scope>IDENTIFICATION</scope>
</reference>
<dbReference type="AlphaFoldDB" id="A0AAQ6IJ74"/>
<keyword evidence="3" id="KW-1185">Reference proteome</keyword>
<dbReference type="PANTHER" id="PTHR37984">
    <property type="entry name" value="PROTEIN CBG26694"/>
    <property type="match status" value="1"/>
</dbReference>
<proteinExistence type="predicted"/>
<dbReference type="SUPFAM" id="SSF53098">
    <property type="entry name" value="Ribonuclease H-like"/>
    <property type="match status" value="1"/>
</dbReference>
<dbReference type="Proteomes" id="UP000265040">
    <property type="component" value="Chromosome 10"/>
</dbReference>
<dbReference type="InterPro" id="IPR012337">
    <property type="entry name" value="RNaseH-like_sf"/>
</dbReference>
<reference evidence="2 3" key="1">
    <citation type="submission" date="2021-04" db="EMBL/GenBank/DDBJ databases">
        <authorList>
            <consortium name="Wellcome Sanger Institute Data Sharing"/>
        </authorList>
    </citation>
    <scope>NUCLEOTIDE SEQUENCE [LARGE SCALE GENOMIC DNA]</scope>
</reference>
<feature type="domain" description="Integrase catalytic" evidence="1">
    <location>
        <begin position="1"/>
        <end position="130"/>
    </location>
</feature>
<dbReference type="GeneTree" id="ENSGT01000000214408"/>
<gene>
    <name evidence="2" type="primary">RPS3A</name>
</gene>
<dbReference type="InterPro" id="IPR036397">
    <property type="entry name" value="RNaseH_sf"/>
</dbReference>
<dbReference type="Pfam" id="PF00665">
    <property type="entry name" value="rve"/>
    <property type="match status" value="1"/>
</dbReference>
<dbReference type="PROSITE" id="PS50994">
    <property type="entry name" value="INTEGRASE"/>
    <property type="match status" value="1"/>
</dbReference>
<dbReference type="GO" id="GO:0015074">
    <property type="term" value="P:DNA integration"/>
    <property type="evidence" value="ECO:0007669"/>
    <property type="project" value="InterPro"/>
</dbReference>
<evidence type="ECO:0000313" key="3">
    <source>
        <dbReference type="Proteomes" id="UP000265040"/>
    </source>
</evidence>
<dbReference type="Ensembl" id="ENSATET00000079789.1">
    <property type="protein sequence ID" value="ENSATEP00000077440.1"/>
    <property type="gene ID" value="ENSATEG00000033094.1"/>
</dbReference>
<accession>A0AAQ6IJ74</accession>
<evidence type="ECO:0000259" key="1">
    <source>
        <dbReference type="PROSITE" id="PS50994"/>
    </source>
</evidence>